<evidence type="ECO:0000256" key="3">
    <source>
        <dbReference type="ARBA" id="ARBA00016296"/>
    </source>
</evidence>
<dbReference type="GO" id="GO:0005829">
    <property type="term" value="C:cytosol"/>
    <property type="evidence" value="ECO:0007669"/>
    <property type="project" value="TreeGrafter"/>
</dbReference>
<sequence length="187" mass="21652">MIIVISGPSGVGKNAVTKELVKLDTRFEIAVTCTTRHPRENEINGIDYYFVDEETFKKMIDEGKLAEYSIVHGNLYGIPQMYIDLGLSNKKDVIFQIDVQGAKKIKNKYEEALLIFLMPPSIEVLLERLNKRGTENLSEIEKRTKRAKEEMEERYLYDYVVVNDVLDSTVKEIYEIIVQERKLRNGL</sequence>
<dbReference type="SUPFAM" id="SSF52540">
    <property type="entry name" value="P-loop containing nucleoside triphosphate hydrolases"/>
    <property type="match status" value="1"/>
</dbReference>
<dbReference type="PROSITE" id="PS00856">
    <property type="entry name" value="GUANYLATE_KINASE_1"/>
    <property type="match status" value="1"/>
</dbReference>
<comment type="subcellular location">
    <subcellularLocation>
        <location evidence="9">Cytoplasm</location>
    </subcellularLocation>
</comment>
<evidence type="ECO:0000256" key="7">
    <source>
        <dbReference type="ARBA" id="ARBA00022840"/>
    </source>
</evidence>
<dbReference type="InterPro" id="IPR020590">
    <property type="entry name" value="Guanylate_kinase_CS"/>
</dbReference>
<dbReference type="InterPro" id="IPR017665">
    <property type="entry name" value="Guanylate_kinase"/>
</dbReference>
<dbReference type="NCBIfam" id="TIGR03263">
    <property type="entry name" value="guanyl_kin"/>
    <property type="match status" value="1"/>
</dbReference>
<comment type="caution">
    <text evidence="11">The sequence shown here is derived from an EMBL/GenBank/DDBJ whole genome shotgun (WGS) entry which is preliminary data.</text>
</comment>
<feature type="domain" description="Guanylate kinase-like" evidence="10">
    <location>
        <begin position="1"/>
        <end position="178"/>
    </location>
</feature>
<evidence type="ECO:0000259" key="10">
    <source>
        <dbReference type="PROSITE" id="PS50052"/>
    </source>
</evidence>
<gene>
    <name evidence="9" type="primary">gmk</name>
    <name evidence="11" type="ORF">C0189_04140</name>
</gene>
<keyword evidence="6 9" id="KW-0418">Kinase</keyword>
<keyword evidence="5 9" id="KW-0547">Nucleotide-binding</keyword>
<organism evidence="11 12">
    <name type="scientific">Caldisericum exile</name>
    <dbReference type="NCBI Taxonomy" id="693075"/>
    <lineage>
        <taxon>Bacteria</taxon>
        <taxon>Pseudomonadati</taxon>
        <taxon>Caldisericota/Cryosericota group</taxon>
        <taxon>Caldisericota</taxon>
        <taxon>Caldisericia</taxon>
        <taxon>Caldisericales</taxon>
        <taxon>Caldisericaceae</taxon>
        <taxon>Caldisericum</taxon>
    </lineage>
</organism>
<dbReference type="Pfam" id="PF00625">
    <property type="entry name" value="Guanylate_kin"/>
    <property type="match status" value="1"/>
</dbReference>
<evidence type="ECO:0000256" key="8">
    <source>
        <dbReference type="ARBA" id="ARBA00030128"/>
    </source>
</evidence>
<dbReference type="AlphaFoldDB" id="A0A2J6WDY1"/>
<protein>
    <recommendedName>
        <fullName evidence="3 9">Guanylate kinase</fullName>
        <ecNumber evidence="2 9">2.7.4.8</ecNumber>
    </recommendedName>
    <alternativeName>
        <fullName evidence="8 9">GMP kinase</fullName>
    </alternativeName>
</protein>
<name>A0A2J6WDY1_9BACT</name>
<keyword evidence="9" id="KW-0963">Cytoplasm</keyword>
<comment type="catalytic activity">
    <reaction evidence="9">
        <text>GMP + ATP = GDP + ADP</text>
        <dbReference type="Rhea" id="RHEA:20780"/>
        <dbReference type="ChEBI" id="CHEBI:30616"/>
        <dbReference type="ChEBI" id="CHEBI:58115"/>
        <dbReference type="ChEBI" id="CHEBI:58189"/>
        <dbReference type="ChEBI" id="CHEBI:456216"/>
        <dbReference type="EC" id="2.7.4.8"/>
    </reaction>
</comment>
<evidence type="ECO:0000256" key="1">
    <source>
        <dbReference type="ARBA" id="ARBA00005790"/>
    </source>
</evidence>
<evidence type="ECO:0000256" key="5">
    <source>
        <dbReference type="ARBA" id="ARBA00022741"/>
    </source>
</evidence>
<dbReference type="PANTHER" id="PTHR23117">
    <property type="entry name" value="GUANYLATE KINASE-RELATED"/>
    <property type="match status" value="1"/>
</dbReference>
<evidence type="ECO:0000256" key="9">
    <source>
        <dbReference type="HAMAP-Rule" id="MF_00328"/>
    </source>
</evidence>
<reference evidence="11 12" key="1">
    <citation type="submission" date="2018-01" db="EMBL/GenBank/DDBJ databases">
        <title>Metagenomic assembled genomes from two thermal pools in the Uzon Caldera, Kamchatka, Russia.</title>
        <authorList>
            <person name="Wilkins L."/>
            <person name="Ettinger C."/>
        </authorList>
    </citation>
    <scope>NUCLEOTIDE SEQUENCE [LARGE SCALE GENOMIC DNA]</scope>
    <source>
        <strain evidence="11">ZAV-07</strain>
    </source>
</reference>
<comment type="similarity">
    <text evidence="1 9">Belongs to the guanylate kinase family.</text>
</comment>
<dbReference type="PANTHER" id="PTHR23117:SF13">
    <property type="entry name" value="GUANYLATE KINASE"/>
    <property type="match status" value="1"/>
</dbReference>
<dbReference type="CDD" id="cd00071">
    <property type="entry name" value="GMPK"/>
    <property type="match status" value="1"/>
</dbReference>
<dbReference type="GO" id="GO:0004385">
    <property type="term" value="F:GMP kinase activity"/>
    <property type="evidence" value="ECO:0007669"/>
    <property type="project" value="UniProtKB-UniRule"/>
</dbReference>
<evidence type="ECO:0000256" key="4">
    <source>
        <dbReference type="ARBA" id="ARBA00022679"/>
    </source>
</evidence>
<dbReference type="PROSITE" id="PS50052">
    <property type="entry name" value="GUANYLATE_KINASE_2"/>
    <property type="match status" value="1"/>
</dbReference>
<evidence type="ECO:0000313" key="11">
    <source>
        <dbReference type="EMBL" id="PMP66904.1"/>
    </source>
</evidence>
<dbReference type="EC" id="2.7.4.8" evidence="2 9"/>
<dbReference type="HAMAP" id="MF_00328">
    <property type="entry name" value="Guanylate_kinase"/>
    <property type="match status" value="1"/>
</dbReference>
<dbReference type="Gene3D" id="3.30.63.10">
    <property type="entry name" value="Guanylate Kinase phosphate binding domain"/>
    <property type="match status" value="1"/>
</dbReference>
<proteinExistence type="inferred from homology"/>
<evidence type="ECO:0000256" key="6">
    <source>
        <dbReference type="ARBA" id="ARBA00022777"/>
    </source>
</evidence>
<dbReference type="EMBL" id="PNIL01000061">
    <property type="protein sequence ID" value="PMP66904.1"/>
    <property type="molecule type" value="Genomic_DNA"/>
</dbReference>
<dbReference type="SMART" id="SM00072">
    <property type="entry name" value="GuKc"/>
    <property type="match status" value="1"/>
</dbReference>
<feature type="binding site" evidence="9">
    <location>
        <begin position="7"/>
        <end position="14"/>
    </location>
    <ligand>
        <name>ATP</name>
        <dbReference type="ChEBI" id="CHEBI:30616"/>
    </ligand>
</feature>
<comment type="function">
    <text evidence="9">Essential for recycling GMP and indirectly, cGMP.</text>
</comment>
<dbReference type="FunFam" id="3.30.63.10:FF:000002">
    <property type="entry name" value="Guanylate kinase 1"/>
    <property type="match status" value="1"/>
</dbReference>
<keyword evidence="4 9" id="KW-0808">Transferase</keyword>
<evidence type="ECO:0000313" key="12">
    <source>
        <dbReference type="Proteomes" id="UP000237040"/>
    </source>
</evidence>
<dbReference type="InterPro" id="IPR027417">
    <property type="entry name" value="P-loop_NTPase"/>
</dbReference>
<dbReference type="Gene3D" id="3.40.50.300">
    <property type="entry name" value="P-loop containing nucleotide triphosphate hydrolases"/>
    <property type="match status" value="1"/>
</dbReference>
<dbReference type="InterPro" id="IPR008145">
    <property type="entry name" value="GK/Ca_channel_bsu"/>
</dbReference>
<dbReference type="RefSeq" id="WP_416084707.1">
    <property type="nucleotide sequence ID" value="NZ_JBNARP010000041.1"/>
</dbReference>
<dbReference type="Proteomes" id="UP000237040">
    <property type="component" value="Unassembled WGS sequence"/>
</dbReference>
<dbReference type="GO" id="GO:0005524">
    <property type="term" value="F:ATP binding"/>
    <property type="evidence" value="ECO:0007669"/>
    <property type="project" value="UniProtKB-UniRule"/>
</dbReference>
<evidence type="ECO:0000256" key="2">
    <source>
        <dbReference type="ARBA" id="ARBA00012961"/>
    </source>
</evidence>
<dbReference type="InterPro" id="IPR008144">
    <property type="entry name" value="Guanylate_kin-like_dom"/>
</dbReference>
<accession>A0A2J6WDY1</accession>
<keyword evidence="7 9" id="KW-0067">ATP-binding</keyword>